<dbReference type="RefSeq" id="WP_120751290.1">
    <property type="nucleotide sequence ID" value="NZ_RBAH01000035.1"/>
</dbReference>
<evidence type="ECO:0000256" key="1">
    <source>
        <dbReference type="SAM" id="Phobius"/>
    </source>
</evidence>
<keyword evidence="1" id="KW-0472">Membrane</keyword>
<feature type="transmembrane region" description="Helical" evidence="1">
    <location>
        <begin position="21"/>
        <end position="45"/>
    </location>
</feature>
<dbReference type="Pfam" id="PF19728">
    <property type="entry name" value="DUF6220"/>
    <property type="match status" value="1"/>
</dbReference>
<reference evidence="2 3" key="1">
    <citation type="journal article" date="2007" name="Int. J. Syst. Evol. Microbiol.">
        <title>Paenibacillus ginsengarvi sp. nov., isolated from soil from ginseng cultivation.</title>
        <authorList>
            <person name="Yoon M.H."/>
            <person name="Ten L.N."/>
            <person name="Im W.T."/>
        </authorList>
    </citation>
    <scope>NUCLEOTIDE SEQUENCE [LARGE SCALE GENOMIC DNA]</scope>
    <source>
        <strain evidence="2 3">KCTC 13059</strain>
    </source>
</reference>
<dbReference type="Proteomes" id="UP000282311">
    <property type="component" value="Unassembled WGS sequence"/>
</dbReference>
<accession>A0A3B0B4W2</accession>
<dbReference type="EMBL" id="RBAH01000035">
    <property type="protein sequence ID" value="RKN66036.1"/>
    <property type="molecule type" value="Genomic_DNA"/>
</dbReference>
<keyword evidence="1" id="KW-0812">Transmembrane</keyword>
<keyword evidence="1" id="KW-1133">Transmembrane helix</keyword>
<sequence>MSDPLTTPNRINRIGGIVYTGLAFLFTVCITVQIFIAGMAIFIDASHWREHIVFVRIFELFPLLLLLFAFVGKLPHWFRWMSGVIFLLIYAQYFTAHLPVVGAFHPVIAAVLFGTSVHVSVRSAQYVFPKRQHKEKAKG</sequence>
<evidence type="ECO:0000313" key="3">
    <source>
        <dbReference type="Proteomes" id="UP000282311"/>
    </source>
</evidence>
<dbReference type="OrthoDB" id="165966at2"/>
<protein>
    <submittedName>
        <fullName evidence="2">Uncharacterized protein</fullName>
    </submittedName>
</protein>
<feature type="transmembrane region" description="Helical" evidence="1">
    <location>
        <begin position="100"/>
        <end position="121"/>
    </location>
</feature>
<comment type="caution">
    <text evidence="2">The sequence shown here is derived from an EMBL/GenBank/DDBJ whole genome shotgun (WGS) entry which is preliminary data.</text>
</comment>
<organism evidence="2 3">
    <name type="scientific">Paenibacillus ginsengarvi</name>
    <dbReference type="NCBI Taxonomy" id="400777"/>
    <lineage>
        <taxon>Bacteria</taxon>
        <taxon>Bacillati</taxon>
        <taxon>Bacillota</taxon>
        <taxon>Bacilli</taxon>
        <taxon>Bacillales</taxon>
        <taxon>Paenibacillaceae</taxon>
        <taxon>Paenibacillus</taxon>
    </lineage>
</organism>
<proteinExistence type="predicted"/>
<dbReference type="AlphaFoldDB" id="A0A3B0B4W2"/>
<keyword evidence="3" id="KW-1185">Reference proteome</keyword>
<name>A0A3B0B4W2_9BACL</name>
<dbReference type="InterPro" id="IPR046192">
    <property type="entry name" value="DUF6220"/>
</dbReference>
<evidence type="ECO:0000313" key="2">
    <source>
        <dbReference type="EMBL" id="RKN66036.1"/>
    </source>
</evidence>
<gene>
    <name evidence="2" type="ORF">D7M11_31675</name>
</gene>
<feature type="transmembrane region" description="Helical" evidence="1">
    <location>
        <begin position="77"/>
        <end position="94"/>
    </location>
</feature>
<feature type="transmembrane region" description="Helical" evidence="1">
    <location>
        <begin position="51"/>
        <end position="70"/>
    </location>
</feature>